<proteinExistence type="predicted"/>
<reference evidence="2" key="1">
    <citation type="submission" date="2022-10" db="EMBL/GenBank/DDBJ databases">
        <title>Tapping the CABI collections for fungal endophytes: first genome assemblies for Collariella, Neodidymelliopsis, Ascochyta clinopodiicola, Didymella pomorum, Didymosphaeria variabile, Neocosmospora piperis and Neocucurbitaria cava.</title>
        <authorList>
            <person name="Hill R."/>
        </authorList>
    </citation>
    <scope>NUCLEOTIDE SEQUENCE</scope>
    <source>
        <strain evidence="2">IMI 356815</strain>
    </source>
</reference>
<dbReference type="OrthoDB" id="5332870at2759"/>
<evidence type="ECO:0000313" key="2">
    <source>
        <dbReference type="EMBL" id="KAJ4358518.1"/>
    </source>
</evidence>
<keyword evidence="1" id="KW-0175">Coiled coil</keyword>
<dbReference type="EMBL" id="JAPEUX010000002">
    <property type="protein sequence ID" value="KAJ4358518.1"/>
    <property type="molecule type" value="Genomic_DNA"/>
</dbReference>
<organism evidence="2 3">
    <name type="scientific">Didymosphaeria variabile</name>
    <dbReference type="NCBI Taxonomy" id="1932322"/>
    <lineage>
        <taxon>Eukaryota</taxon>
        <taxon>Fungi</taxon>
        <taxon>Dikarya</taxon>
        <taxon>Ascomycota</taxon>
        <taxon>Pezizomycotina</taxon>
        <taxon>Dothideomycetes</taxon>
        <taxon>Pleosporomycetidae</taxon>
        <taxon>Pleosporales</taxon>
        <taxon>Massarineae</taxon>
        <taxon>Didymosphaeriaceae</taxon>
        <taxon>Didymosphaeria</taxon>
    </lineage>
</organism>
<keyword evidence="3" id="KW-1185">Reference proteome</keyword>
<evidence type="ECO:0000256" key="1">
    <source>
        <dbReference type="SAM" id="Coils"/>
    </source>
</evidence>
<sequence length="736" mass="82179">MAATTAELARELSTIITSPYPVSLAKLAEICTKSDALTVRACIRQHPPCAIAKLASSLYDALPVWQCCVIIFRCLSQSLEFKNELLSRNPGLLDAVLTKANTSQQDFDQYHGLCIQLLADPLPEGVPLPASVRSFFLRVFEQASRKPNVQNLKPIYYMLTGACRGFLALLPPDARKLFDEQLCHILKAKVASENFMLLLWCFGVAILAEHPELIAGAQGGHQRDKDTVANVGPTVEWTTAAGRKLFESSNACKKTIHLACLSVIWAIRDGSNVPDDEALEGIRIATRALQLVDTRLLEQWANADMNAMNTVSKLWEKIQRCDIKPAIQCEVLYFYAVVAGASKLSPSMVELYEAALVNMNGWGATDVQKSLSFSLPLFACTPISGLPLQDWRGRLKNELENQASYQRDSLIRAVGQICHDLESRCDTIEGPLRVERERTTALEDELSRSHACVESLEQKRVDDSLFLGTLEAEKSRLERDNEDLHARLESLRMELEKSNSQADTALHEAAEAYHCGEMRLRSVILQHEENIGNHVKEQETLREKAASLEDELGKQEAERHELADQYNDLQTRFEKGQDALENQMQTNVRLEDRCNDLQDRLLEAERKLNEGKQSTLHKEEEMARIGREAAALESDLQQTRADLATTTGRLDDLQVRHHELAQSSTKALQEVEAQCESDLEAAASKAAEEYHLLHLSSLAGRLNAKTIETAAFGQGPFDANVTPHPFYDIKDLVKEA</sequence>
<comment type="caution">
    <text evidence="2">The sequence shown here is derived from an EMBL/GenBank/DDBJ whole genome shotgun (WGS) entry which is preliminary data.</text>
</comment>
<accession>A0A9W8XVF9</accession>
<gene>
    <name evidence="2" type="ORF">N0V89_003102</name>
</gene>
<dbReference type="GeneID" id="80906632"/>
<protein>
    <submittedName>
        <fullName evidence="2">Uncharacterized protein</fullName>
    </submittedName>
</protein>
<name>A0A9W8XVF9_9PLEO</name>
<feature type="coiled-coil region" evidence="1">
    <location>
        <begin position="467"/>
        <end position="642"/>
    </location>
</feature>
<dbReference type="Proteomes" id="UP001140513">
    <property type="component" value="Unassembled WGS sequence"/>
</dbReference>
<evidence type="ECO:0000313" key="3">
    <source>
        <dbReference type="Proteomes" id="UP001140513"/>
    </source>
</evidence>
<dbReference type="AlphaFoldDB" id="A0A9W8XVF9"/>
<dbReference type="RefSeq" id="XP_056075377.1">
    <property type="nucleotide sequence ID" value="XM_056211904.1"/>
</dbReference>